<reference evidence="2" key="3">
    <citation type="submission" date="2025-09" db="UniProtKB">
        <authorList>
            <consortium name="Ensembl"/>
        </authorList>
    </citation>
    <scope>IDENTIFICATION</scope>
</reference>
<keyword evidence="1" id="KW-1133">Transmembrane helix</keyword>
<keyword evidence="1" id="KW-0472">Membrane</keyword>
<protein>
    <submittedName>
        <fullName evidence="2">Uncharacterized protein</fullName>
    </submittedName>
</protein>
<name>A0A8C9E7Q5_PHOSS</name>
<dbReference type="Proteomes" id="UP000694554">
    <property type="component" value="Chromosome 2"/>
</dbReference>
<dbReference type="AlphaFoldDB" id="A0A8C9E7Q5"/>
<evidence type="ECO:0000313" key="2">
    <source>
        <dbReference type="Ensembl" id="ENSPSNP00000023836.1"/>
    </source>
</evidence>
<dbReference type="Ensembl" id="ENSPSNT00000026809.1">
    <property type="protein sequence ID" value="ENSPSNP00000023836.1"/>
    <property type="gene ID" value="ENSPSNG00000017433.1"/>
</dbReference>
<dbReference type="GeneTree" id="ENSGT00910000147163"/>
<evidence type="ECO:0000313" key="3">
    <source>
        <dbReference type="Proteomes" id="UP000694554"/>
    </source>
</evidence>
<proteinExistence type="predicted"/>
<feature type="transmembrane region" description="Helical" evidence="1">
    <location>
        <begin position="41"/>
        <end position="61"/>
    </location>
</feature>
<evidence type="ECO:0000256" key="1">
    <source>
        <dbReference type="SAM" id="Phobius"/>
    </source>
</evidence>
<keyword evidence="1" id="KW-0812">Transmembrane</keyword>
<sequence>MAREFPARLVFFEAGEKENFRVRHLVILWTVGRARKFKFRYWRFFLAVLITCWGTAHSGFFPHVEVIIRALYESYKTVWKSMWSVLG</sequence>
<accession>A0A8C9E7Q5</accession>
<keyword evidence="3" id="KW-1185">Reference proteome</keyword>
<reference evidence="2" key="2">
    <citation type="submission" date="2025-08" db="UniProtKB">
        <authorList>
            <consortium name="Ensembl"/>
        </authorList>
    </citation>
    <scope>IDENTIFICATION</scope>
</reference>
<reference evidence="2" key="1">
    <citation type="submission" date="2019-08" db="EMBL/GenBank/DDBJ databases">
        <title>Phocoena sinus (Vaquita) genome, mPhoSin1, primary haplotype.</title>
        <authorList>
            <person name="Morin P."/>
            <person name="Mountcastle J."/>
            <person name="Fungtammasan C."/>
            <person name="Rhie A."/>
            <person name="Rojas-Bracho L."/>
            <person name="Smith C.R."/>
            <person name="Taylor B.L."/>
            <person name="Gulland F.M.D."/>
            <person name="Musser W."/>
            <person name="Houck M."/>
            <person name="Haase B."/>
            <person name="Paez S."/>
            <person name="Howe K."/>
            <person name="Torrance J."/>
            <person name="Formenti G."/>
            <person name="Phillippy A."/>
            <person name="Ryder O."/>
            <person name="Jarvis E.D."/>
            <person name="Fedrigo O."/>
        </authorList>
    </citation>
    <scope>NUCLEOTIDE SEQUENCE [LARGE SCALE GENOMIC DNA]</scope>
</reference>
<organism evidence="2 3">
    <name type="scientific">Phocoena sinus</name>
    <name type="common">Vaquita</name>
    <dbReference type="NCBI Taxonomy" id="42100"/>
    <lineage>
        <taxon>Eukaryota</taxon>
        <taxon>Metazoa</taxon>
        <taxon>Chordata</taxon>
        <taxon>Craniata</taxon>
        <taxon>Vertebrata</taxon>
        <taxon>Euteleostomi</taxon>
        <taxon>Mammalia</taxon>
        <taxon>Eutheria</taxon>
        <taxon>Laurasiatheria</taxon>
        <taxon>Artiodactyla</taxon>
        <taxon>Whippomorpha</taxon>
        <taxon>Cetacea</taxon>
        <taxon>Odontoceti</taxon>
        <taxon>Phocoenidae</taxon>
        <taxon>Phocoena</taxon>
    </lineage>
</organism>